<evidence type="ECO:0000313" key="1">
    <source>
        <dbReference type="EMBL" id="PHH77654.1"/>
    </source>
</evidence>
<dbReference type="EMBL" id="NJES01000110">
    <property type="protein sequence ID" value="PHH77654.1"/>
    <property type="molecule type" value="Genomic_DNA"/>
</dbReference>
<comment type="caution">
    <text evidence="1">The sequence shown here is derived from an EMBL/GenBank/DDBJ whole genome shotgun (WGS) entry which is preliminary data.</text>
</comment>
<accession>A0A2C5ZE13</accession>
<dbReference type="OrthoDB" id="4719947at2759"/>
<organism evidence="1 2">
    <name type="scientific">Ophiocordyceps camponoti-rufipedis</name>
    <dbReference type="NCBI Taxonomy" id="2004952"/>
    <lineage>
        <taxon>Eukaryota</taxon>
        <taxon>Fungi</taxon>
        <taxon>Dikarya</taxon>
        <taxon>Ascomycota</taxon>
        <taxon>Pezizomycotina</taxon>
        <taxon>Sordariomycetes</taxon>
        <taxon>Hypocreomycetidae</taxon>
        <taxon>Hypocreales</taxon>
        <taxon>Ophiocordycipitaceae</taxon>
        <taxon>Ophiocordyceps</taxon>
    </lineage>
</organism>
<sequence length="259" mass="29615">MELNLPEVEPVEMGFKPQQDLKGAAVDVTNDYGSPNLLFIYYVSFIPDDKKIDLEAIQDEFQTWNAWELGQAEVQLEGHVKKGNLPSDDSIASRTARNNFRSKALGVFRATGEAWLTVASNFTVQRAVEAEEDDINGATLSELRKLAVDNKYPAQFGVIINTLGDRIDKDHETKLFYTHVFYDYDSSSRTFRPVIKDSTFTIKRVDDKDDGKVAVDISLLAYTYNFDRKFWRDNRHQGAAPIKKGEPIREQMSFVFFYD</sequence>
<keyword evidence="2" id="KW-1185">Reference proteome</keyword>
<name>A0A2C5ZE13_9HYPO</name>
<gene>
    <name evidence="1" type="ORF">CDD80_384</name>
</gene>
<protein>
    <submittedName>
        <fullName evidence="1">Uncharacterized protein</fullName>
    </submittedName>
</protein>
<reference evidence="1 2" key="1">
    <citation type="submission" date="2017-06" db="EMBL/GenBank/DDBJ databases">
        <title>Ant-infecting Ophiocordyceps genomes reveal a high diversity of potential behavioral manipulation genes and a possible major role for enterotoxins.</title>
        <authorList>
            <person name="De Bekker C."/>
            <person name="Evans H.C."/>
            <person name="Brachmann A."/>
            <person name="Hughes D.P."/>
        </authorList>
    </citation>
    <scope>NUCLEOTIDE SEQUENCE [LARGE SCALE GENOMIC DNA]</scope>
    <source>
        <strain evidence="1 2">Map16</strain>
    </source>
</reference>
<evidence type="ECO:0000313" key="2">
    <source>
        <dbReference type="Proteomes" id="UP000226431"/>
    </source>
</evidence>
<proteinExistence type="predicted"/>
<dbReference type="AlphaFoldDB" id="A0A2C5ZE13"/>
<dbReference type="Proteomes" id="UP000226431">
    <property type="component" value="Unassembled WGS sequence"/>
</dbReference>